<feature type="domain" description="HTH tetR-type" evidence="7">
    <location>
        <begin position="37"/>
        <end position="97"/>
    </location>
</feature>
<dbReference type="EMBL" id="ACQT01000157">
    <property type="protein sequence ID" value="EER59156.1"/>
    <property type="molecule type" value="Genomic_DNA"/>
</dbReference>
<dbReference type="InterPro" id="IPR009057">
    <property type="entry name" value="Homeodomain-like_sf"/>
</dbReference>
<protein>
    <submittedName>
        <fullName evidence="8">Transcriptional regulator, TetR family</fullName>
    </submittedName>
</protein>
<evidence type="ECO:0000313" key="9">
    <source>
        <dbReference type="Proteomes" id="UP000003856"/>
    </source>
</evidence>
<comment type="caution">
    <text evidence="8">The sequence shown here is derived from an EMBL/GenBank/DDBJ whole genome shotgun (WGS) entry which is preliminary data.</text>
</comment>
<evidence type="ECO:0000256" key="2">
    <source>
        <dbReference type="ARBA" id="ARBA00023015"/>
    </source>
</evidence>
<feature type="region of interest" description="Disordered" evidence="6">
    <location>
        <begin position="227"/>
        <end position="254"/>
    </location>
</feature>
<evidence type="ECO:0000256" key="5">
    <source>
        <dbReference type="PROSITE-ProRule" id="PRU00335"/>
    </source>
</evidence>
<evidence type="ECO:0000256" key="1">
    <source>
        <dbReference type="ARBA" id="ARBA00022491"/>
    </source>
</evidence>
<dbReference type="InterPro" id="IPR001647">
    <property type="entry name" value="HTH_TetR"/>
</dbReference>
<keyword evidence="1" id="KW-0678">Repressor</keyword>
<dbReference type="GO" id="GO:0003700">
    <property type="term" value="F:DNA-binding transcription factor activity"/>
    <property type="evidence" value="ECO:0007669"/>
    <property type="project" value="TreeGrafter"/>
</dbReference>
<evidence type="ECO:0000256" key="4">
    <source>
        <dbReference type="ARBA" id="ARBA00023163"/>
    </source>
</evidence>
<dbReference type="GO" id="GO:0000976">
    <property type="term" value="F:transcription cis-regulatory region binding"/>
    <property type="evidence" value="ECO:0007669"/>
    <property type="project" value="TreeGrafter"/>
</dbReference>
<dbReference type="InterPro" id="IPR041490">
    <property type="entry name" value="KstR2_TetR_C"/>
</dbReference>
<dbReference type="PANTHER" id="PTHR30055">
    <property type="entry name" value="HTH-TYPE TRANSCRIPTIONAL REGULATOR RUTR"/>
    <property type="match status" value="1"/>
</dbReference>
<feature type="DNA-binding region" description="H-T-H motif" evidence="5">
    <location>
        <begin position="60"/>
        <end position="79"/>
    </location>
</feature>
<dbReference type="Gene3D" id="1.10.357.10">
    <property type="entry name" value="Tetracycline Repressor, domain 2"/>
    <property type="match status" value="1"/>
</dbReference>
<accession>C5T8P7</accession>
<feature type="region of interest" description="Disordered" evidence="6">
    <location>
        <begin position="1"/>
        <end position="39"/>
    </location>
</feature>
<keyword evidence="9" id="KW-1185">Reference proteome</keyword>
<evidence type="ECO:0000256" key="6">
    <source>
        <dbReference type="SAM" id="MobiDB-lite"/>
    </source>
</evidence>
<keyword evidence="2" id="KW-0805">Transcription regulation</keyword>
<keyword evidence="4" id="KW-0804">Transcription</keyword>
<dbReference type="InterPro" id="IPR023772">
    <property type="entry name" value="DNA-bd_HTH_TetR-type_CS"/>
</dbReference>
<organism evidence="8 9">
    <name type="scientific">Acidovorax delafieldii 2AN</name>
    <dbReference type="NCBI Taxonomy" id="573060"/>
    <lineage>
        <taxon>Bacteria</taxon>
        <taxon>Pseudomonadati</taxon>
        <taxon>Pseudomonadota</taxon>
        <taxon>Betaproteobacteria</taxon>
        <taxon>Burkholderiales</taxon>
        <taxon>Comamonadaceae</taxon>
        <taxon>Acidovorax</taxon>
    </lineage>
</organism>
<proteinExistence type="predicted"/>
<dbReference type="PRINTS" id="PR00455">
    <property type="entry name" value="HTHTETR"/>
</dbReference>
<dbReference type="Pfam" id="PF17932">
    <property type="entry name" value="TetR_C_24"/>
    <property type="match status" value="1"/>
</dbReference>
<dbReference type="PANTHER" id="PTHR30055:SF175">
    <property type="entry name" value="HTH-TYPE TRANSCRIPTIONAL REPRESSOR KSTR2"/>
    <property type="match status" value="1"/>
</dbReference>
<sequence>MLPMGITKATPSTTHAALAASPVKARGRQKASTPSTDEKRERILQAAEALFDRQGYANTTMEQIVQQLGVTKPYVYYYFHNKQEIFETLCWRPSVACFTAMDFPEDDRRPAHTKVAEGMERLIRSTIEHHPAAFFPYREPQVFRPEYLAMQKKLANHFYERLCALMEEARADGMLDFKETRLTAQAACSLPGFLYHWYRPDGRLSPAEVVRELSQLAWRVLGLRTARRKAGDGPTSRRKPAHPPASTPPQETHP</sequence>
<dbReference type="Proteomes" id="UP000003856">
    <property type="component" value="Unassembled WGS sequence"/>
</dbReference>
<dbReference type="InterPro" id="IPR050109">
    <property type="entry name" value="HTH-type_TetR-like_transc_reg"/>
</dbReference>
<dbReference type="SUPFAM" id="SSF46689">
    <property type="entry name" value="Homeodomain-like"/>
    <property type="match status" value="1"/>
</dbReference>
<dbReference type="Pfam" id="PF00440">
    <property type="entry name" value="TetR_N"/>
    <property type="match status" value="1"/>
</dbReference>
<evidence type="ECO:0000259" key="7">
    <source>
        <dbReference type="PROSITE" id="PS50977"/>
    </source>
</evidence>
<reference evidence="8 9" key="1">
    <citation type="submission" date="2009-05" db="EMBL/GenBank/DDBJ databases">
        <title>The draft genome of Acidovorax delafieldii 2AN.</title>
        <authorList>
            <consortium name="US DOE Joint Genome Institute (JGI-PGF)"/>
            <person name="Lucas S."/>
            <person name="Copeland A."/>
            <person name="Lapidus A."/>
            <person name="Glavina del Rio T."/>
            <person name="Tice H."/>
            <person name="Bruce D."/>
            <person name="Goodwin L."/>
            <person name="Pitluck S."/>
            <person name="Larimer F."/>
            <person name="Land M.L."/>
            <person name="Hauser L."/>
            <person name="Shelobolina E.S."/>
            <person name="Picardal F."/>
            <person name="Roden E."/>
            <person name="Emerson D."/>
        </authorList>
    </citation>
    <scope>NUCLEOTIDE SEQUENCE [LARGE SCALE GENOMIC DNA]</scope>
    <source>
        <strain evidence="8 9">2AN</strain>
    </source>
</reference>
<dbReference type="AlphaFoldDB" id="C5T8P7"/>
<dbReference type="PATRIC" id="fig|573060.9.peg.1757"/>
<dbReference type="PROSITE" id="PS50977">
    <property type="entry name" value="HTH_TETR_2"/>
    <property type="match status" value="1"/>
</dbReference>
<name>C5T8P7_ACIDE</name>
<evidence type="ECO:0000256" key="3">
    <source>
        <dbReference type="ARBA" id="ARBA00023125"/>
    </source>
</evidence>
<dbReference type="PROSITE" id="PS01081">
    <property type="entry name" value="HTH_TETR_1"/>
    <property type="match status" value="1"/>
</dbReference>
<keyword evidence="3 5" id="KW-0238">DNA-binding</keyword>
<dbReference type="InterPro" id="IPR036271">
    <property type="entry name" value="Tet_transcr_reg_TetR-rel_C_sf"/>
</dbReference>
<gene>
    <name evidence="8" type="ORF">AcdelDRAFT_3277</name>
</gene>
<dbReference type="SUPFAM" id="SSF48498">
    <property type="entry name" value="Tetracyclin repressor-like, C-terminal domain"/>
    <property type="match status" value="1"/>
</dbReference>
<evidence type="ECO:0000313" key="8">
    <source>
        <dbReference type="EMBL" id="EER59156.1"/>
    </source>
</evidence>